<comment type="similarity">
    <text evidence="2 6">Belongs to the aspartate/ornithine carbamoyltransferase superfamily. OTCase family.</text>
</comment>
<comment type="caution">
    <text evidence="9">The sequence shown here is derived from an EMBL/GenBank/DDBJ whole genome shotgun (WGS) entry which is preliminary data.</text>
</comment>
<dbReference type="PRINTS" id="PR00100">
    <property type="entry name" value="AOTCASE"/>
</dbReference>
<gene>
    <name evidence="9" type="primary">argF</name>
    <name evidence="9" type="ORF">COS99_03620</name>
</gene>
<dbReference type="InterPro" id="IPR006132">
    <property type="entry name" value="Asp/Orn_carbamoyltranf_P-bd"/>
</dbReference>
<feature type="binding site" evidence="6">
    <location>
        <begin position="224"/>
        <end position="225"/>
    </location>
    <ligand>
        <name>L-ornithine</name>
        <dbReference type="ChEBI" id="CHEBI:46911"/>
    </ligand>
</feature>
<dbReference type="GO" id="GO:0004585">
    <property type="term" value="F:ornithine carbamoyltransferase activity"/>
    <property type="evidence" value="ECO:0007669"/>
    <property type="project" value="UniProtKB-UniRule"/>
</dbReference>
<feature type="binding site" evidence="6">
    <location>
        <begin position="260"/>
        <end position="261"/>
    </location>
    <ligand>
        <name>carbamoyl phosphate</name>
        <dbReference type="ChEBI" id="CHEBI:58228"/>
    </ligand>
</feature>
<dbReference type="PANTHER" id="PTHR45753:SF3">
    <property type="entry name" value="ORNITHINE TRANSCARBAMYLASE, MITOCHONDRIAL"/>
    <property type="match status" value="1"/>
</dbReference>
<proteinExistence type="inferred from homology"/>
<comment type="catalytic activity">
    <reaction evidence="5 6">
        <text>carbamoyl phosphate + L-ornithine = L-citrulline + phosphate + H(+)</text>
        <dbReference type="Rhea" id="RHEA:19513"/>
        <dbReference type="ChEBI" id="CHEBI:15378"/>
        <dbReference type="ChEBI" id="CHEBI:43474"/>
        <dbReference type="ChEBI" id="CHEBI:46911"/>
        <dbReference type="ChEBI" id="CHEBI:57743"/>
        <dbReference type="ChEBI" id="CHEBI:58228"/>
        <dbReference type="EC" id="2.1.3.3"/>
    </reaction>
</comment>
<feature type="binding site" evidence="6">
    <location>
        <position position="220"/>
    </location>
    <ligand>
        <name>L-ornithine</name>
        <dbReference type="ChEBI" id="CHEBI:46911"/>
    </ligand>
</feature>
<evidence type="ECO:0000256" key="5">
    <source>
        <dbReference type="ARBA" id="ARBA00048772"/>
    </source>
</evidence>
<dbReference type="InterPro" id="IPR006130">
    <property type="entry name" value="Asp/Orn_carbamoylTrfase"/>
</dbReference>
<dbReference type="Pfam" id="PF00185">
    <property type="entry name" value="OTCace"/>
    <property type="match status" value="1"/>
</dbReference>
<dbReference type="Pfam" id="PF02729">
    <property type="entry name" value="OTCace_N"/>
    <property type="match status" value="1"/>
</dbReference>
<evidence type="ECO:0000256" key="6">
    <source>
        <dbReference type="HAMAP-Rule" id="MF_01109"/>
    </source>
</evidence>
<reference evidence="9 10" key="1">
    <citation type="submission" date="2017-09" db="EMBL/GenBank/DDBJ databases">
        <title>Depth-based differentiation of microbial function through sediment-hosted aquifers and enrichment of novel symbionts in the deep terrestrial subsurface.</title>
        <authorList>
            <person name="Probst A.J."/>
            <person name="Ladd B."/>
            <person name="Jarett J.K."/>
            <person name="Geller-Mcgrath D.E."/>
            <person name="Sieber C.M."/>
            <person name="Emerson J.B."/>
            <person name="Anantharaman K."/>
            <person name="Thomas B.C."/>
            <person name="Malmstrom R."/>
            <person name="Stieglmeier M."/>
            <person name="Klingl A."/>
            <person name="Woyke T."/>
            <person name="Ryan C.M."/>
            <person name="Banfield J.F."/>
        </authorList>
    </citation>
    <scope>NUCLEOTIDE SEQUENCE [LARGE SCALE GENOMIC DNA]</scope>
    <source>
        <strain evidence="9">CG07_land_8_20_14_0_80_42_15</strain>
    </source>
</reference>
<dbReference type="GO" id="GO:0005737">
    <property type="term" value="C:cytoplasm"/>
    <property type="evidence" value="ECO:0007669"/>
    <property type="project" value="UniProtKB-SubCell"/>
</dbReference>
<dbReference type="SUPFAM" id="SSF53671">
    <property type="entry name" value="Aspartate/ornithine carbamoyltransferase"/>
    <property type="match status" value="1"/>
</dbReference>
<evidence type="ECO:0000259" key="7">
    <source>
        <dbReference type="Pfam" id="PF00185"/>
    </source>
</evidence>
<sequence>MLKGKDLISINDLSSQDVSGILSLATKVKKSPELYKDELRGKSLALIFQKPSSRTRVSFEVGMAQLGGHAIYLDETHIKFGSREAVKDIAATLSRYVNCIVARTFLNKDIEELAEHSTIPVINGLSDMFHPCQGLSDIFTITEKFKDPKKIKVVYIGDGNNVLHSLMHGVAKIGLDLTVASPKGYEPKKNIVNEAEKSVKITVLNDPLKAAEGADVIYTDVWVSMGQESERAKRLNAFKMFQIDSRLMSYAKPKCLVMHCLPAHRGEEITDSVIDSPNSIVFDQAENRLHVQKAILMLLLDK</sequence>
<dbReference type="HAMAP" id="MF_01109">
    <property type="entry name" value="OTCase"/>
    <property type="match status" value="1"/>
</dbReference>
<evidence type="ECO:0000256" key="3">
    <source>
        <dbReference type="ARBA" id="ARBA00013007"/>
    </source>
</evidence>
<dbReference type="EMBL" id="PEWV01000033">
    <property type="protein sequence ID" value="PIU41789.1"/>
    <property type="molecule type" value="Genomic_DNA"/>
</dbReference>
<dbReference type="GO" id="GO:0016597">
    <property type="term" value="F:amino acid binding"/>
    <property type="evidence" value="ECO:0007669"/>
    <property type="project" value="InterPro"/>
</dbReference>
<feature type="domain" description="Aspartate/ornithine carbamoyltransferase Asp/Orn-binding" evidence="7">
    <location>
        <begin position="149"/>
        <end position="298"/>
    </location>
</feature>
<dbReference type="InterPro" id="IPR002292">
    <property type="entry name" value="Orn/put_carbamltrans"/>
</dbReference>
<keyword evidence="6" id="KW-0963">Cytoplasm</keyword>
<dbReference type="NCBIfam" id="NF001986">
    <property type="entry name" value="PRK00779.1"/>
    <property type="match status" value="1"/>
</dbReference>
<evidence type="ECO:0000256" key="1">
    <source>
        <dbReference type="ARBA" id="ARBA00004975"/>
    </source>
</evidence>
<evidence type="ECO:0000256" key="2">
    <source>
        <dbReference type="ARBA" id="ARBA00007805"/>
    </source>
</evidence>
<feature type="domain" description="Aspartate/ornithine carbamoyltransferase carbamoyl-P binding" evidence="8">
    <location>
        <begin position="5"/>
        <end position="143"/>
    </location>
</feature>
<name>A0A2J0KVH8_9BACT</name>
<dbReference type="InterPro" id="IPR006131">
    <property type="entry name" value="Asp_carbamoyltransf_Asp/Orn-bd"/>
</dbReference>
<feature type="binding site" evidence="6">
    <location>
        <position position="103"/>
    </location>
    <ligand>
        <name>carbamoyl phosphate</name>
        <dbReference type="ChEBI" id="CHEBI:58228"/>
    </ligand>
</feature>
<evidence type="ECO:0000256" key="4">
    <source>
        <dbReference type="ARBA" id="ARBA00022679"/>
    </source>
</evidence>
<dbReference type="FunFam" id="3.40.50.1370:FF:000008">
    <property type="entry name" value="Ornithine carbamoyltransferase"/>
    <property type="match status" value="1"/>
</dbReference>
<dbReference type="PANTHER" id="PTHR45753">
    <property type="entry name" value="ORNITHINE CARBAMOYLTRANSFERASE, MITOCHONDRIAL"/>
    <property type="match status" value="1"/>
</dbReference>
<feature type="binding site" evidence="6">
    <location>
        <position position="288"/>
    </location>
    <ligand>
        <name>carbamoyl phosphate</name>
        <dbReference type="ChEBI" id="CHEBI:58228"/>
    </ligand>
</feature>
<dbReference type="GO" id="GO:0019240">
    <property type="term" value="P:citrulline biosynthetic process"/>
    <property type="evidence" value="ECO:0007669"/>
    <property type="project" value="TreeGrafter"/>
</dbReference>
<dbReference type="Proteomes" id="UP000230052">
    <property type="component" value="Unassembled WGS sequence"/>
</dbReference>
<dbReference type="Gene3D" id="3.40.50.1370">
    <property type="entry name" value="Aspartate/ornithine carbamoyltransferase"/>
    <property type="match status" value="2"/>
</dbReference>
<comment type="pathway">
    <text evidence="1">Amino-acid biosynthesis; L-arginine biosynthesis; L-arginine from L-ornithine and carbamoyl phosphate: step 1/3.</text>
</comment>
<dbReference type="InterPro" id="IPR024904">
    <property type="entry name" value="OTCase_ArgI"/>
</dbReference>
<dbReference type="EC" id="2.1.3.3" evidence="3 6"/>
<feature type="binding site" evidence="6">
    <location>
        <begin position="130"/>
        <end position="133"/>
    </location>
    <ligand>
        <name>carbamoyl phosphate</name>
        <dbReference type="ChEBI" id="CHEBI:58228"/>
    </ligand>
</feature>
<dbReference type="InterPro" id="IPR036901">
    <property type="entry name" value="Asp/Orn_carbamoylTrfase_sf"/>
</dbReference>
<feature type="binding site" evidence="6">
    <location>
        <begin position="52"/>
        <end position="55"/>
    </location>
    <ligand>
        <name>carbamoyl phosphate</name>
        <dbReference type="ChEBI" id="CHEBI:58228"/>
    </ligand>
</feature>
<comment type="caution">
    <text evidence="6">Lacks conserved residue(s) required for the propagation of feature annotation.</text>
</comment>
<comment type="subcellular location">
    <subcellularLocation>
        <location evidence="6">Cytoplasm</location>
    </subcellularLocation>
</comment>
<protein>
    <recommendedName>
        <fullName evidence="3 6">Ornithine carbamoyltransferase</fullName>
        <shortName evidence="6">OTCase</shortName>
        <ecNumber evidence="3 6">2.1.3.3</ecNumber>
    </recommendedName>
</protein>
<accession>A0A2J0KVH8</accession>
<feature type="binding site" evidence="6">
    <location>
        <position position="161"/>
    </location>
    <ligand>
        <name>L-ornithine</name>
        <dbReference type="ChEBI" id="CHEBI:46911"/>
    </ligand>
</feature>
<dbReference type="GO" id="GO:0042450">
    <property type="term" value="P:L-arginine biosynthetic process via ornithine"/>
    <property type="evidence" value="ECO:0007669"/>
    <property type="project" value="UniProtKB-UniRule"/>
</dbReference>
<dbReference type="PRINTS" id="PR00102">
    <property type="entry name" value="OTCASE"/>
</dbReference>
<keyword evidence="4 6" id="KW-0808">Transferase</keyword>
<evidence type="ECO:0000259" key="8">
    <source>
        <dbReference type="Pfam" id="PF02729"/>
    </source>
</evidence>
<dbReference type="AlphaFoldDB" id="A0A2J0KVH8"/>
<evidence type="ECO:0000313" key="10">
    <source>
        <dbReference type="Proteomes" id="UP000230052"/>
    </source>
</evidence>
<dbReference type="NCBIfam" id="TIGR00658">
    <property type="entry name" value="orni_carb_tr"/>
    <property type="match status" value="1"/>
</dbReference>
<organism evidence="9 10">
    <name type="scientific">Candidatus Aquitaenariimonas noxiae</name>
    <dbReference type="NCBI Taxonomy" id="1974741"/>
    <lineage>
        <taxon>Bacteria</taxon>
        <taxon>Pseudomonadati</taxon>
        <taxon>Candidatus Omnitrophota</taxon>
        <taxon>Candidatus Aquitaenariimonas</taxon>
    </lineage>
</organism>
<evidence type="ECO:0000313" key="9">
    <source>
        <dbReference type="EMBL" id="PIU41789.1"/>
    </source>
</evidence>